<evidence type="ECO:0000256" key="9">
    <source>
        <dbReference type="SAM" id="Phobius"/>
    </source>
</evidence>
<dbReference type="InterPro" id="IPR004648">
    <property type="entry name" value="Oligpept_transpt"/>
</dbReference>
<evidence type="ECO:0000256" key="4">
    <source>
        <dbReference type="ARBA" id="ARBA00022692"/>
    </source>
</evidence>
<dbReference type="AlphaFoldDB" id="A0AAD6ZIG7"/>
<keyword evidence="4 9" id="KW-0812">Transmembrane</keyword>
<dbReference type="Proteomes" id="UP001218218">
    <property type="component" value="Unassembled WGS sequence"/>
</dbReference>
<comment type="subcellular location">
    <subcellularLocation>
        <location evidence="1">Membrane</location>
        <topology evidence="1">Multi-pass membrane protein</topology>
    </subcellularLocation>
</comment>
<dbReference type="PANTHER" id="PTHR22601">
    <property type="entry name" value="ISP4 LIKE PROTEIN"/>
    <property type="match status" value="1"/>
</dbReference>
<dbReference type="GO" id="GO:0035673">
    <property type="term" value="F:oligopeptide transmembrane transporter activity"/>
    <property type="evidence" value="ECO:0007669"/>
    <property type="project" value="InterPro"/>
</dbReference>
<sequence length="386" mass="42712">MAAVFLVYPTFAVYPQVMPTVQLFEMLHRGEGMLSRSKRKKFFWNVFLGIFVWQWCVPSLFIKCSYVDVVVVLDSRYDVFSFIHLSSLMFGLPWEYIAPTLTGISALCLANQQSAWFIRVFGGAVGNAGLGTFSLCFDWAYVGAGGSSIGSMFTPLATQLSLYAGCAVCVIAFCACYSLSNFPSLTQLLYYENGTEYDQLPILNDNFTPNYDKLAVQGLPWDAASQLLYKVSRTIYVGAALTHFLLWHGKRVYKLIRTSREGIDGPHFKIMKAYPEISSWWYLAVFSVYFGVAVDTTHGAKSQLSAWATIIALLFGWLFVPVTGTLYATVGYAPSIENLIRMLGSTLVEDQMHDPSCPAGQVCCDLSSTDPTLPKFCAPVSPGCPA</sequence>
<dbReference type="Pfam" id="PF03169">
    <property type="entry name" value="OPT"/>
    <property type="match status" value="2"/>
</dbReference>
<reference evidence="10" key="1">
    <citation type="submission" date="2023-03" db="EMBL/GenBank/DDBJ databases">
        <title>Massive genome expansion in bonnet fungi (Mycena s.s.) driven by repeated elements and novel gene families across ecological guilds.</title>
        <authorList>
            <consortium name="Lawrence Berkeley National Laboratory"/>
            <person name="Harder C.B."/>
            <person name="Miyauchi S."/>
            <person name="Viragh M."/>
            <person name="Kuo A."/>
            <person name="Thoen E."/>
            <person name="Andreopoulos B."/>
            <person name="Lu D."/>
            <person name="Skrede I."/>
            <person name="Drula E."/>
            <person name="Henrissat B."/>
            <person name="Morin E."/>
            <person name="Kohler A."/>
            <person name="Barry K."/>
            <person name="LaButti K."/>
            <person name="Morin E."/>
            <person name="Salamov A."/>
            <person name="Lipzen A."/>
            <person name="Mereny Z."/>
            <person name="Hegedus B."/>
            <person name="Baldrian P."/>
            <person name="Stursova M."/>
            <person name="Weitz H."/>
            <person name="Taylor A."/>
            <person name="Grigoriev I.V."/>
            <person name="Nagy L.G."/>
            <person name="Martin F."/>
            <person name="Kauserud H."/>
        </authorList>
    </citation>
    <scope>NUCLEOTIDE SEQUENCE</scope>
    <source>
        <strain evidence="10">CBHHK002</strain>
    </source>
</reference>
<evidence type="ECO:0000256" key="7">
    <source>
        <dbReference type="ARBA" id="ARBA00022989"/>
    </source>
</evidence>
<keyword evidence="8 9" id="KW-0472">Membrane</keyword>
<keyword evidence="6" id="KW-0653">Protein transport</keyword>
<feature type="transmembrane region" description="Helical" evidence="9">
    <location>
        <begin position="160"/>
        <end position="179"/>
    </location>
</feature>
<feature type="transmembrane region" description="Helical" evidence="9">
    <location>
        <begin position="306"/>
        <end position="333"/>
    </location>
</feature>
<evidence type="ECO:0000256" key="8">
    <source>
        <dbReference type="ARBA" id="ARBA00023136"/>
    </source>
</evidence>
<evidence type="ECO:0000313" key="11">
    <source>
        <dbReference type="Proteomes" id="UP001218218"/>
    </source>
</evidence>
<protein>
    <submittedName>
        <fullName evidence="10">OPT oligopeptide transporter protein-domain-containing protein</fullName>
    </submittedName>
</protein>
<dbReference type="EMBL" id="JARIHO010000045">
    <property type="protein sequence ID" value="KAJ7323982.1"/>
    <property type="molecule type" value="Genomic_DNA"/>
</dbReference>
<evidence type="ECO:0000256" key="5">
    <source>
        <dbReference type="ARBA" id="ARBA00022856"/>
    </source>
</evidence>
<feature type="transmembrane region" description="Helical" evidence="9">
    <location>
        <begin position="277"/>
        <end position="294"/>
    </location>
</feature>
<feature type="transmembrane region" description="Helical" evidence="9">
    <location>
        <begin position="82"/>
        <end position="109"/>
    </location>
</feature>
<proteinExistence type="inferred from homology"/>
<evidence type="ECO:0000256" key="3">
    <source>
        <dbReference type="ARBA" id="ARBA00022448"/>
    </source>
</evidence>
<keyword evidence="5" id="KW-0571">Peptide transport</keyword>
<evidence type="ECO:0000256" key="6">
    <source>
        <dbReference type="ARBA" id="ARBA00022927"/>
    </source>
</evidence>
<feature type="transmembrane region" description="Helical" evidence="9">
    <location>
        <begin position="42"/>
        <end position="62"/>
    </location>
</feature>
<dbReference type="GO" id="GO:0015031">
    <property type="term" value="P:protein transport"/>
    <property type="evidence" value="ECO:0007669"/>
    <property type="project" value="UniProtKB-KW"/>
</dbReference>
<evidence type="ECO:0000256" key="2">
    <source>
        <dbReference type="ARBA" id="ARBA00008807"/>
    </source>
</evidence>
<keyword evidence="7 9" id="KW-1133">Transmembrane helix</keyword>
<organism evidence="10 11">
    <name type="scientific">Mycena albidolilacea</name>
    <dbReference type="NCBI Taxonomy" id="1033008"/>
    <lineage>
        <taxon>Eukaryota</taxon>
        <taxon>Fungi</taxon>
        <taxon>Dikarya</taxon>
        <taxon>Basidiomycota</taxon>
        <taxon>Agaricomycotina</taxon>
        <taxon>Agaricomycetes</taxon>
        <taxon>Agaricomycetidae</taxon>
        <taxon>Agaricales</taxon>
        <taxon>Marasmiineae</taxon>
        <taxon>Mycenaceae</taxon>
        <taxon>Mycena</taxon>
    </lineage>
</organism>
<gene>
    <name evidence="10" type="ORF">DFH08DRAFT_1028930</name>
</gene>
<evidence type="ECO:0000313" key="10">
    <source>
        <dbReference type="EMBL" id="KAJ7323982.1"/>
    </source>
</evidence>
<keyword evidence="3" id="KW-0813">Transport</keyword>
<feature type="transmembrane region" description="Helical" evidence="9">
    <location>
        <begin position="116"/>
        <end position="140"/>
    </location>
</feature>
<dbReference type="InterPro" id="IPR004813">
    <property type="entry name" value="OPT"/>
</dbReference>
<evidence type="ECO:0000256" key="1">
    <source>
        <dbReference type="ARBA" id="ARBA00004141"/>
    </source>
</evidence>
<comment type="similarity">
    <text evidence="2">Belongs to the oligopeptide OPT transporter family.</text>
</comment>
<comment type="caution">
    <text evidence="10">The sequence shown here is derived from an EMBL/GenBank/DDBJ whole genome shotgun (WGS) entry which is preliminary data.</text>
</comment>
<name>A0AAD6ZIG7_9AGAR</name>
<dbReference type="GO" id="GO:0016020">
    <property type="term" value="C:membrane"/>
    <property type="evidence" value="ECO:0007669"/>
    <property type="project" value="UniProtKB-SubCell"/>
</dbReference>
<keyword evidence="11" id="KW-1185">Reference proteome</keyword>
<accession>A0AAD6ZIG7</accession>